<accession>A0ABD1WK86</accession>
<dbReference type="InterPro" id="IPR016159">
    <property type="entry name" value="Cullin_repeat-like_dom_sf"/>
</dbReference>
<dbReference type="PANTHER" id="PTHR12542">
    <property type="entry name" value="EXOCYST COMPLEX PROTEIN EXO70"/>
    <property type="match status" value="1"/>
</dbReference>
<dbReference type="PANTHER" id="PTHR12542:SF26">
    <property type="entry name" value="EXOCYST SUBUNIT EXO70 FAMILY PROTEIN"/>
    <property type="match status" value="1"/>
</dbReference>
<gene>
    <name evidence="6" type="ORF">Fot_10703</name>
</gene>
<dbReference type="Pfam" id="PF20669">
    <property type="entry name" value="Exo70_N"/>
    <property type="match status" value="1"/>
</dbReference>
<protein>
    <recommendedName>
        <fullName evidence="3">Exocyst subunit Exo70 family protein</fullName>
    </recommendedName>
</protein>
<evidence type="ECO:0000259" key="5">
    <source>
        <dbReference type="Pfam" id="PF03081"/>
    </source>
</evidence>
<dbReference type="Proteomes" id="UP001604277">
    <property type="component" value="Unassembled WGS sequence"/>
</dbReference>
<comment type="similarity">
    <text evidence="1 3">Belongs to the EXO70 family.</text>
</comment>
<evidence type="ECO:0000256" key="3">
    <source>
        <dbReference type="RuleBase" id="RU365026"/>
    </source>
</evidence>
<evidence type="ECO:0000256" key="1">
    <source>
        <dbReference type="ARBA" id="ARBA00006756"/>
    </source>
</evidence>
<reference evidence="7" key="1">
    <citation type="submission" date="2024-07" db="EMBL/GenBank/DDBJ databases">
        <title>Two chromosome-level genome assemblies of Korean endemic species Abeliophyllum distichum and Forsythia ovata (Oleaceae).</title>
        <authorList>
            <person name="Jang H."/>
        </authorList>
    </citation>
    <scope>NUCLEOTIDE SEQUENCE [LARGE SCALE GENOMIC DNA]</scope>
</reference>
<evidence type="ECO:0000256" key="2">
    <source>
        <dbReference type="ARBA" id="ARBA00022448"/>
    </source>
</evidence>
<dbReference type="SUPFAM" id="SSF74788">
    <property type="entry name" value="Cullin repeat-like"/>
    <property type="match status" value="1"/>
</dbReference>
<organism evidence="6 7">
    <name type="scientific">Forsythia ovata</name>
    <dbReference type="NCBI Taxonomy" id="205694"/>
    <lineage>
        <taxon>Eukaryota</taxon>
        <taxon>Viridiplantae</taxon>
        <taxon>Streptophyta</taxon>
        <taxon>Embryophyta</taxon>
        <taxon>Tracheophyta</taxon>
        <taxon>Spermatophyta</taxon>
        <taxon>Magnoliopsida</taxon>
        <taxon>eudicotyledons</taxon>
        <taxon>Gunneridae</taxon>
        <taxon>Pentapetalae</taxon>
        <taxon>asterids</taxon>
        <taxon>lamiids</taxon>
        <taxon>Lamiales</taxon>
        <taxon>Oleaceae</taxon>
        <taxon>Forsythieae</taxon>
        <taxon>Forsythia</taxon>
    </lineage>
</organism>
<dbReference type="AlphaFoldDB" id="A0ABD1WK86"/>
<keyword evidence="7" id="KW-1185">Reference proteome</keyword>
<comment type="function">
    <text evidence="3">Component of the exocyst complex.</text>
</comment>
<evidence type="ECO:0000313" key="7">
    <source>
        <dbReference type="Proteomes" id="UP001604277"/>
    </source>
</evidence>
<keyword evidence="2 3" id="KW-0813">Transport</keyword>
<feature type="region of interest" description="Disordered" evidence="4">
    <location>
        <begin position="32"/>
        <end position="58"/>
    </location>
</feature>
<dbReference type="GO" id="GO:0006887">
    <property type="term" value="P:exocytosis"/>
    <property type="evidence" value="ECO:0007669"/>
    <property type="project" value="UniProtKB-KW"/>
</dbReference>
<feature type="domain" description="Exocyst complex subunit Exo70 C-terminal" evidence="5">
    <location>
        <begin position="139"/>
        <end position="175"/>
    </location>
</feature>
<keyword evidence="3" id="KW-0653">Protein transport</keyword>
<keyword evidence="3" id="KW-0268">Exocytosis</keyword>
<dbReference type="InterPro" id="IPR004140">
    <property type="entry name" value="Exo70"/>
</dbReference>
<proteinExistence type="inferred from homology"/>
<dbReference type="Pfam" id="PF03081">
    <property type="entry name" value="Exo70_C"/>
    <property type="match status" value="1"/>
</dbReference>
<name>A0ABD1WK86_9LAMI</name>
<dbReference type="EMBL" id="JBFOLJ010000003">
    <property type="protein sequence ID" value="KAL2549173.1"/>
    <property type="molecule type" value="Genomic_DNA"/>
</dbReference>
<sequence>MAQKLMQIAMHRLEKEFYQILSANKEYLNPESVSSRSSHLTRSLSSNSDDEGDVGSDNEIRVAGDSISEVERLSALAMSDLKLIADSMISCGYGKECIKIYRIIRISIVDEALHRLGIKRWTSSQINRMNPEALEHNISKWIDSAKIAVRTLFRGERFLCDHVFSANETLREVMFF</sequence>
<feature type="compositionally biased region" description="Low complexity" evidence="4">
    <location>
        <begin position="32"/>
        <end position="47"/>
    </location>
</feature>
<dbReference type="GO" id="GO:0015031">
    <property type="term" value="P:protein transport"/>
    <property type="evidence" value="ECO:0007669"/>
    <property type="project" value="UniProtKB-KW"/>
</dbReference>
<dbReference type="InterPro" id="IPR046364">
    <property type="entry name" value="Exo70_C"/>
</dbReference>
<dbReference type="Gene3D" id="1.20.1280.170">
    <property type="entry name" value="Exocyst complex component Exo70"/>
    <property type="match status" value="1"/>
</dbReference>
<evidence type="ECO:0000313" key="6">
    <source>
        <dbReference type="EMBL" id="KAL2549173.1"/>
    </source>
</evidence>
<comment type="caution">
    <text evidence="6">The sequence shown here is derived from an EMBL/GenBank/DDBJ whole genome shotgun (WGS) entry which is preliminary data.</text>
</comment>
<evidence type="ECO:0000256" key="4">
    <source>
        <dbReference type="SAM" id="MobiDB-lite"/>
    </source>
</evidence>